<gene>
    <name evidence="1" type="ORF">NB231_00590</name>
</gene>
<dbReference type="OrthoDB" id="9804264at2"/>
<evidence type="ECO:0000313" key="2">
    <source>
        <dbReference type="Proteomes" id="UP000003374"/>
    </source>
</evidence>
<dbReference type="RefSeq" id="WP_004998764.1">
    <property type="nucleotide sequence ID" value="NZ_CH672427.1"/>
</dbReference>
<accession>A4BSS9</accession>
<protein>
    <submittedName>
        <fullName evidence="1">Uncharacterized protein</fullName>
    </submittedName>
</protein>
<dbReference type="Proteomes" id="UP000003374">
    <property type="component" value="Unassembled WGS sequence"/>
</dbReference>
<dbReference type="EMBL" id="AAOF01000011">
    <property type="protein sequence ID" value="EAR21173.1"/>
    <property type="molecule type" value="Genomic_DNA"/>
</dbReference>
<dbReference type="STRING" id="314278.NB231_00590"/>
<proteinExistence type="predicted"/>
<sequence length="46" mass="5336">MNFWPHYDSDELAGVQQVLASKRVNYWNGAEGRCFEREFTAAMGRP</sequence>
<comment type="caution">
    <text evidence="1">The sequence shown here is derived from an EMBL/GenBank/DDBJ whole genome shotgun (WGS) entry which is preliminary data.</text>
</comment>
<reference evidence="1 2" key="1">
    <citation type="submission" date="2006-02" db="EMBL/GenBank/DDBJ databases">
        <authorList>
            <person name="Waterbury J."/>
            <person name="Ferriera S."/>
            <person name="Johnson J."/>
            <person name="Kravitz S."/>
            <person name="Halpern A."/>
            <person name="Remington K."/>
            <person name="Beeson K."/>
            <person name="Tran B."/>
            <person name="Rogers Y.-H."/>
            <person name="Friedman R."/>
            <person name="Venter J.C."/>
        </authorList>
    </citation>
    <scope>NUCLEOTIDE SEQUENCE [LARGE SCALE GENOMIC DNA]</scope>
    <source>
        <strain evidence="1 2">Nb-231</strain>
    </source>
</reference>
<organism evidence="1 2">
    <name type="scientific">Nitrococcus mobilis Nb-231</name>
    <dbReference type="NCBI Taxonomy" id="314278"/>
    <lineage>
        <taxon>Bacteria</taxon>
        <taxon>Pseudomonadati</taxon>
        <taxon>Pseudomonadota</taxon>
        <taxon>Gammaproteobacteria</taxon>
        <taxon>Chromatiales</taxon>
        <taxon>Ectothiorhodospiraceae</taxon>
        <taxon>Nitrococcus</taxon>
    </lineage>
</organism>
<evidence type="ECO:0000313" key="1">
    <source>
        <dbReference type="EMBL" id="EAR21173.1"/>
    </source>
</evidence>
<dbReference type="AlphaFoldDB" id="A4BSS9"/>
<name>A4BSS9_9GAMM</name>
<keyword evidence="2" id="KW-1185">Reference proteome</keyword>
<dbReference type="HOGENOM" id="CLU_3186372_0_0_6"/>